<comment type="similarity">
    <text evidence="1">Belongs to the bacterial ring-hydroxylating dioxygenase alpha subunit family.</text>
</comment>
<dbReference type="GO" id="GO:0016705">
    <property type="term" value="F:oxidoreductase activity, acting on paired donors, with incorporation or reduction of molecular oxygen"/>
    <property type="evidence" value="ECO:0007669"/>
    <property type="project" value="UniProtKB-ARBA"/>
</dbReference>
<dbReference type="PROSITE" id="PS51296">
    <property type="entry name" value="RIESKE"/>
    <property type="match status" value="1"/>
</dbReference>
<dbReference type="Gene3D" id="3.90.380.10">
    <property type="entry name" value="Naphthalene 1,2-dioxygenase Alpha Subunit, Chain A, domain 1"/>
    <property type="match status" value="1"/>
</dbReference>
<dbReference type="EMBL" id="FOSW01000003">
    <property type="protein sequence ID" value="SFK70038.1"/>
    <property type="molecule type" value="Genomic_DNA"/>
</dbReference>
<dbReference type="RefSeq" id="WP_091322198.1">
    <property type="nucleotide sequence ID" value="NZ_FOSW01000003.1"/>
</dbReference>
<evidence type="ECO:0000313" key="11">
    <source>
        <dbReference type="EMBL" id="SFK70038.1"/>
    </source>
</evidence>
<evidence type="ECO:0000256" key="9">
    <source>
        <dbReference type="ARBA" id="ARBA00023027"/>
    </source>
</evidence>
<evidence type="ECO:0000256" key="8">
    <source>
        <dbReference type="ARBA" id="ARBA00023014"/>
    </source>
</evidence>
<dbReference type="InterPro" id="IPR043266">
    <property type="entry name" value="RHO_NdoB-like_C"/>
</dbReference>
<evidence type="ECO:0000259" key="10">
    <source>
        <dbReference type="PROSITE" id="PS51296"/>
    </source>
</evidence>
<sequence>MAADLAQLIDSARGEIDPTIYTDEHLYQLELERIFSRSWLFLAHESQLAKPGSFVQTYMGEDPVLVVRQRDGSIRAFLNQCRHRGMRICRADSGTAKAFTCSYHGWSYDLAGNLVSVPRLERGYKNELDTSAWGPTQLAQLTNYKGFIFGTWDATAPSFEEYLGDYAWYFDAYVDKYEGGLEVVGGMHRWVIPCNWKFAAEQFASDMYHIAISHASGISILAPEGAEAEMLEMATGGPGRQFSSPLGHGTGFWTTPETPDFGGPGVDAWLATQKDSIIARIGETRYAFQGHNTLFPTFSFLTPYNTMRVWHPRGPNEIEVWAWALVPAAAPPEVKRALQITTSRAFSPAGNFEQDDGENWVEVQRVLRGHMARRTKFNVQMGLGHTEQDANGMPGRTGDAYGEEAARGFYQRWADMLTAATWEDLDELTRVRTSVPAGAR</sequence>
<evidence type="ECO:0000256" key="3">
    <source>
        <dbReference type="ARBA" id="ARBA00022723"/>
    </source>
</evidence>
<dbReference type="GO" id="GO:0051213">
    <property type="term" value="F:dioxygenase activity"/>
    <property type="evidence" value="ECO:0007669"/>
    <property type="project" value="UniProtKB-KW"/>
</dbReference>
<dbReference type="Pfam" id="PF00355">
    <property type="entry name" value="Rieske"/>
    <property type="match status" value="1"/>
</dbReference>
<protein>
    <submittedName>
        <fullName evidence="11">Phenylpropionate dioxygenase alpha subunit</fullName>
    </submittedName>
</protein>
<dbReference type="GO" id="GO:0005506">
    <property type="term" value="F:iron ion binding"/>
    <property type="evidence" value="ECO:0007669"/>
    <property type="project" value="InterPro"/>
</dbReference>
<keyword evidence="9" id="KW-0520">NAD</keyword>
<evidence type="ECO:0000256" key="1">
    <source>
        <dbReference type="ARBA" id="ARBA00008751"/>
    </source>
</evidence>
<evidence type="ECO:0000256" key="6">
    <source>
        <dbReference type="ARBA" id="ARBA00023002"/>
    </source>
</evidence>
<keyword evidence="5 11" id="KW-0223">Dioxygenase</keyword>
<keyword evidence="2" id="KW-0001">2Fe-2S</keyword>
<dbReference type="STRING" id="504800.SAMN04488085_103117"/>
<dbReference type="SUPFAM" id="SSF55961">
    <property type="entry name" value="Bet v1-like"/>
    <property type="match status" value="1"/>
</dbReference>
<dbReference type="InParanoid" id="A0A1I4BMN3"/>
<dbReference type="AlphaFoldDB" id="A0A1I4BMN3"/>
<evidence type="ECO:0000256" key="5">
    <source>
        <dbReference type="ARBA" id="ARBA00022964"/>
    </source>
</evidence>
<dbReference type="InterPro" id="IPR036922">
    <property type="entry name" value="Rieske_2Fe-2S_sf"/>
</dbReference>
<dbReference type="CDD" id="cd08881">
    <property type="entry name" value="RHO_alpha_C_NDO-like"/>
    <property type="match status" value="1"/>
</dbReference>
<keyword evidence="8" id="KW-0411">Iron-sulfur</keyword>
<dbReference type="OrthoDB" id="5243643at2"/>
<dbReference type="GO" id="GO:0051537">
    <property type="term" value="F:2 iron, 2 sulfur cluster binding"/>
    <property type="evidence" value="ECO:0007669"/>
    <property type="project" value="UniProtKB-KW"/>
</dbReference>
<dbReference type="GO" id="GO:0004497">
    <property type="term" value="F:monooxygenase activity"/>
    <property type="evidence" value="ECO:0007669"/>
    <property type="project" value="UniProtKB-ARBA"/>
</dbReference>
<dbReference type="PANTHER" id="PTHR43756">
    <property type="entry name" value="CHOLINE MONOOXYGENASE, CHLOROPLASTIC"/>
    <property type="match status" value="1"/>
</dbReference>
<gene>
    <name evidence="11" type="ORF">SAMN04488085_103117</name>
</gene>
<reference evidence="11 12" key="1">
    <citation type="submission" date="2016-10" db="EMBL/GenBank/DDBJ databases">
        <authorList>
            <person name="de Groot N.N."/>
        </authorList>
    </citation>
    <scope>NUCLEOTIDE SEQUENCE [LARGE SCALE GENOMIC DNA]</scope>
    <source>
        <strain evidence="11 12">DSM 45317</strain>
    </source>
</reference>
<dbReference type="Gene3D" id="2.102.10.10">
    <property type="entry name" value="Rieske [2Fe-2S] iron-sulphur domain"/>
    <property type="match status" value="1"/>
</dbReference>
<evidence type="ECO:0000313" key="12">
    <source>
        <dbReference type="Proteomes" id="UP000199152"/>
    </source>
</evidence>
<keyword evidence="4" id="KW-0058">Aromatic hydrocarbons catabolism</keyword>
<name>A0A1I4BMN3_9ACTN</name>
<dbReference type="Proteomes" id="UP000199152">
    <property type="component" value="Unassembled WGS sequence"/>
</dbReference>
<dbReference type="InterPro" id="IPR017941">
    <property type="entry name" value="Rieske_2Fe-2S"/>
</dbReference>
<dbReference type="Pfam" id="PF00848">
    <property type="entry name" value="Ring_hydroxyl_A"/>
    <property type="match status" value="1"/>
</dbReference>
<keyword evidence="7" id="KW-0408">Iron</keyword>
<dbReference type="SUPFAM" id="SSF50022">
    <property type="entry name" value="ISP domain"/>
    <property type="match status" value="1"/>
</dbReference>
<evidence type="ECO:0000256" key="7">
    <source>
        <dbReference type="ARBA" id="ARBA00023004"/>
    </source>
</evidence>
<proteinExistence type="inferred from homology"/>
<dbReference type="InterPro" id="IPR001663">
    <property type="entry name" value="Rng_hydr_dOase-A"/>
</dbReference>
<accession>A0A1I4BMN3</accession>
<organism evidence="11 12">
    <name type="scientific">Geodermatophilus ruber</name>
    <dbReference type="NCBI Taxonomy" id="504800"/>
    <lineage>
        <taxon>Bacteria</taxon>
        <taxon>Bacillati</taxon>
        <taxon>Actinomycetota</taxon>
        <taxon>Actinomycetes</taxon>
        <taxon>Geodermatophilales</taxon>
        <taxon>Geodermatophilaceae</taxon>
        <taxon>Geodermatophilus</taxon>
    </lineage>
</organism>
<keyword evidence="3" id="KW-0479">Metal-binding</keyword>
<evidence type="ECO:0000256" key="4">
    <source>
        <dbReference type="ARBA" id="ARBA00022797"/>
    </source>
</evidence>
<dbReference type="PRINTS" id="PR00090">
    <property type="entry name" value="RNGDIOXGNASE"/>
</dbReference>
<keyword evidence="12" id="KW-1185">Reference proteome</keyword>
<dbReference type="PANTHER" id="PTHR43756:SF1">
    <property type="entry name" value="3-PHENYLPROPIONATE_CINNAMIC ACID DIOXYGENASE SUBUNIT ALPHA"/>
    <property type="match status" value="1"/>
</dbReference>
<dbReference type="InterPro" id="IPR015879">
    <property type="entry name" value="Ring_hydroxy_dOase_asu_C_dom"/>
</dbReference>
<feature type="domain" description="Rieske" evidence="10">
    <location>
        <begin position="40"/>
        <end position="122"/>
    </location>
</feature>
<keyword evidence="6" id="KW-0560">Oxidoreductase</keyword>
<evidence type="ECO:0000256" key="2">
    <source>
        <dbReference type="ARBA" id="ARBA00022714"/>
    </source>
</evidence>